<keyword evidence="1" id="KW-0732">Signal</keyword>
<keyword evidence="3" id="KW-1185">Reference proteome</keyword>
<sequence length="135" mass="14244">MASAKSLSHSVFSASASLALMVAASSSTRTTLLLASTSTDSTSITWGSRHTFGLQVDELLLQRADLQGKPHESCLADVWNVLQMGTISCLSLSLISSEPRKELATCSRASSGHGCPVEVFVHISQTSTGVISQYL</sequence>
<name>A0A4Z2FFB3_9TELE</name>
<dbReference type="AlphaFoldDB" id="A0A4Z2FFB3"/>
<dbReference type="EMBL" id="SRLO01001234">
    <property type="protein sequence ID" value="TNN39926.1"/>
    <property type="molecule type" value="Genomic_DNA"/>
</dbReference>
<feature type="signal peptide" evidence="1">
    <location>
        <begin position="1"/>
        <end position="27"/>
    </location>
</feature>
<accession>A0A4Z2FFB3</accession>
<evidence type="ECO:0000313" key="2">
    <source>
        <dbReference type="EMBL" id="TNN39926.1"/>
    </source>
</evidence>
<reference evidence="2 3" key="1">
    <citation type="submission" date="2019-03" db="EMBL/GenBank/DDBJ databases">
        <title>First draft genome of Liparis tanakae, snailfish: a comprehensive survey of snailfish specific genes.</title>
        <authorList>
            <person name="Kim W."/>
            <person name="Song I."/>
            <person name="Jeong J.-H."/>
            <person name="Kim D."/>
            <person name="Kim S."/>
            <person name="Ryu S."/>
            <person name="Song J.Y."/>
            <person name="Lee S.K."/>
        </authorList>
    </citation>
    <scope>NUCLEOTIDE SEQUENCE [LARGE SCALE GENOMIC DNA]</scope>
    <source>
        <tissue evidence="2">Muscle</tissue>
    </source>
</reference>
<evidence type="ECO:0000256" key="1">
    <source>
        <dbReference type="SAM" id="SignalP"/>
    </source>
</evidence>
<organism evidence="2 3">
    <name type="scientific">Liparis tanakae</name>
    <name type="common">Tanaka's snailfish</name>
    <dbReference type="NCBI Taxonomy" id="230148"/>
    <lineage>
        <taxon>Eukaryota</taxon>
        <taxon>Metazoa</taxon>
        <taxon>Chordata</taxon>
        <taxon>Craniata</taxon>
        <taxon>Vertebrata</taxon>
        <taxon>Euteleostomi</taxon>
        <taxon>Actinopterygii</taxon>
        <taxon>Neopterygii</taxon>
        <taxon>Teleostei</taxon>
        <taxon>Neoteleostei</taxon>
        <taxon>Acanthomorphata</taxon>
        <taxon>Eupercaria</taxon>
        <taxon>Perciformes</taxon>
        <taxon>Cottioidei</taxon>
        <taxon>Cottales</taxon>
        <taxon>Liparidae</taxon>
        <taxon>Liparis</taxon>
    </lineage>
</organism>
<proteinExistence type="predicted"/>
<gene>
    <name evidence="2" type="ORF">EYF80_049915</name>
</gene>
<protein>
    <submittedName>
        <fullName evidence="2">Uncharacterized protein</fullName>
    </submittedName>
</protein>
<comment type="caution">
    <text evidence="2">The sequence shown here is derived from an EMBL/GenBank/DDBJ whole genome shotgun (WGS) entry which is preliminary data.</text>
</comment>
<dbReference type="Proteomes" id="UP000314294">
    <property type="component" value="Unassembled WGS sequence"/>
</dbReference>
<evidence type="ECO:0000313" key="3">
    <source>
        <dbReference type="Proteomes" id="UP000314294"/>
    </source>
</evidence>
<feature type="chain" id="PRO_5021256614" evidence="1">
    <location>
        <begin position="28"/>
        <end position="135"/>
    </location>
</feature>